<protein>
    <submittedName>
        <fullName evidence="2">Uncharacterized protein</fullName>
    </submittedName>
</protein>
<keyword evidence="1" id="KW-0812">Transmembrane</keyword>
<dbReference type="EMBL" id="CAWUPB010001173">
    <property type="protein sequence ID" value="CAK7347145.1"/>
    <property type="molecule type" value="Genomic_DNA"/>
</dbReference>
<comment type="caution">
    <text evidence="2">The sequence shown here is derived from an EMBL/GenBank/DDBJ whole genome shotgun (WGS) entry which is preliminary data.</text>
</comment>
<organism evidence="2 3">
    <name type="scientific">Dovyalis caffra</name>
    <dbReference type="NCBI Taxonomy" id="77055"/>
    <lineage>
        <taxon>Eukaryota</taxon>
        <taxon>Viridiplantae</taxon>
        <taxon>Streptophyta</taxon>
        <taxon>Embryophyta</taxon>
        <taxon>Tracheophyta</taxon>
        <taxon>Spermatophyta</taxon>
        <taxon>Magnoliopsida</taxon>
        <taxon>eudicotyledons</taxon>
        <taxon>Gunneridae</taxon>
        <taxon>Pentapetalae</taxon>
        <taxon>rosids</taxon>
        <taxon>fabids</taxon>
        <taxon>Malpighiales</taxon>
        <taxon>Salicaceae</taxon>
        <taxon>Flacourtieae</taxon>
        <taxon>Dovyalis</taxon>
    </lineage>
</organism>
<dbReference type="Proteomes" id="UP001314170">
    <property type="component" value="Unassembled WGS sequence"/>
</dbReference>
<accession>A0AAV1S858</accession>
<evidence type="ECO:0000313" key="3">
    <source>
        <dbReference type="Proteomes" id="UP001314170"/>
    </source>
</evidence>
<gene>
    <name evidence="2" type="ORF">DCAF_LOCUS19827</name>
</gene>
<dbReference type="AlphaFoldDB" id="A0AAV1S858"/>
<feature type="transmembrane region" description="Helical" evidence="1">
    <location>
        <begin position="59"/>
        <end position="78"/>
    </location>
</feature>
<evidence type="ECO:0000256" key="1">
    <source>
        <dbReference type="SAM" id="Phobius"/>
    </source>
</evidence>
<evidence type="ECO:0000313" key="2">
    <source>
        <dbReference type="EMBL" id="CAK7347145.1"/>
    </source>
</evidence>
<name>A0AAV1S858_9ROSI</name>
<reference evidence="2 3" key="1">
    <citation type="submission" date="2024-01" db="EMBL/GenBank/DDBJ databases">
        <authorList>
            <person name="Waweru B."/>
        </authorList>
    </citation>
    <scope>NUCLEOTIDE SEQUENCE [LARGE SCALE GENOMIC DNA]</scope>
</reference>
<sequence length="83" mass="9382">MLHRSRSLLTMSAPPMAIKSCYADCGQTLHTGFQAGCAQFTQAIINAQNFYFVLLPNGFWIGYTPYHGCFLILDIFLFKQRAN</sequence>
<keyword evidence="3" id="KW-1185">Reference proteome</keyword>
<keyword evidence="1" id="KW-0472">Membrane</keyword>
<keyword evidence="1" id="KW-1133">Transmembrane helix</keyword>
<proteinExistence type="predicted"/>